<reference evidence="1 2" key="1">
    <citation type="journal article" date="2021" name="Elife">
        <title>Chloroplast acquisition without the gene transfer in kleptoplastic sea slugs, Plakobranchus ocellatus.</title>
        <authorList>
            <person name="Maeda T."/>
            <person name="Takahashi S."/>
            <person name="Yoshida T."/>
            <person name="Shimamura S."/>
            <person name="Takaki Y."/>
            <person name="Nagai Y."/>
            <person name="Toyoda A."/>
            <person name="Suzuki Y."/>
            <person name="Arimoto A."/>
            <person name="Ishii H."/>
            <person name="Satoh N."/>
            <person name="Nishiyama T."/>
            <person name="Hasebe M."/>
            <person name="Maruyama T."/>
            <person name="Minagawa J."/>
            <person name="Obokata J."/>
            <person name="Shigenobu S."/>
        </authorList>
    </citation>
    <scope>NUCLEOTIDE SEQUENCE [LARGE SCALE GENOMIC DNA]</scope>
</reference>
<name>A0AAV4EDR5_9GAST</name>
<dbReference type="AlphaFoldDB" id="A0AAV4EDR5"/>
<gene>
    <name evidence="1" type="ORF">ElyMa_003496700</name>
</gene>
<comment type="caution">
    <text evidence="1">The sequence shown here is derived from an EMBL/GenBank/DDBJ whole genome shotgun (WGS) entry which is preliminary data.</text>
</comment>
<evidence type="ECO:0000313" key="2">
    <source>
        <dbReference type="Proteomes" id="UP000762676"/>
    </source>
</evidence>
<protein>
    <submittedName>
        <fullName evidence="1">Uncharacterized protein</fullName>
    </submittedName>
</protein>
<accession>A0AAV4EDR5</accession>
<organism evidence="1 2">
    <name type="scientific">Elysia marginata</name>
    <dbReference type="NCBI Taxonomy" id="1093978"/>
    <lineage>
        <taxon>Eukaryota</taxon>
        <taxon>Metazoa</taxon>
        <taxon>Spiralia</taxon>
        <taxon>Lophotrochozoa</taxon>
        <taxon>Mollusca</taxon>
        <taxon>Gastropoda</taxon>
        <taxon>Heterobranchia</taxon>
        <taxon>Euthyneura</taxon>
        <taxon>Panpulmonata</taxon>
        <taxon>Sacoglossa</taxon>
        <taxon>Placobranchoidea</taxon>
        <taxon>Plakobranchidae</taxon>
        <taxon>Elysia</taxon>
    </lineage>
</organism>
<evidence type="ECO:0000313" key="1">
    <source>
        <dbReference type="EMBL" id="GFR59182.1"/>
    </source>
</evidence>
<sequence length="578" mass="63426">MYFSIQSIQDLDESTYVPLNNELGLAYKLNLTCTLLIGNWTWSVEYPMVVRDSIVSGSLLRGVVTATAVWSDATTTTTTMNTTPSSVTSRTRTLASDYVIVPTGSVTVMSDSPSDLPIMAGFTAQVVFSSSLPYSLDADIEGYTSSETISKEVRLTLQEMLVLVNTTRGISSSGVNDLQKTHASIQSSLGSYQNDVGVLDLPLLTVAPDDTLVADNVTGPELAVNVTVRVEDYSLLQDGDRWPVHLGISFHGNAIWVGVIYVTIEAPEVRVPVLLGSTEQTGQCAYDGMTSVDLETIVQHNVTSSTGTAYNVTFNLYLPPYLYMTENSFTKPKENNITVIQEDTVISVEIARLTFSDPFVLHITLAADLSNAKVKEATHRTIVYEVLYNDRWGNRTDMMTELAYLPLTVDKLCSKRLTWTNRSDCACQHDGSRSDCGCCVGGACQCGEPRPHACAPCDEMWRCVTYKPGFEELTHLESQDIWCDSYYMRRGRASASSCHKIISGKPDLYIELSPVVGVVTAMDKDTGYFYGIANNGRSYVMSKDGGVTWGHVFDEEYANFTSAAGNSIEWAEFVTPDV</sequence>
<proteinExistence type="predicted"/>
<keyword evidence="2" id="KW-1185">Reference proteome</keyword>
<dbReference type="EMBL" id="BMAT01007185">
    <property type="protein sequence ID" value="GFR59182.1"/>
    <property type="molecule type" value="Genomic_DNA"/>
</dbReference>
<dbReference type="Proteomes" id="UP000762676">
    <property type="component" value="Unassembled WGS sequence"/>
</dbReference>